<accession>A0A0E9TCR6</accession>
<reference evidence="1" key="1">
    <citation type="submission" date="2014-11" db="EMBL/GenBank/DDBJ databases">
        <authorList>
            <person name="Amaro Gonzalez C."/>
        </authorList>
    </citation>
    <scope>NUCLEOTIDE SEQUENCE</scope>
</reference>
<proteinExistence type="predicted"/>
<sequence length="36" mass="4221">MRDVLVLTHRTTLRSSTFCDKSDLALRGQYRRESHA</sequence>
<reference evidence="1" key="2">
    <citation type="journal article" date="2015" name="Fish Shellfish Immunol.">
        <title>Early steps in the European eel (Anguilla anguilla)-Vibrio vulnificus interaction in the gills: Role of the RtxA13 toxin.</title>
        <authorList>
            <person name="Callol A."/>
            <person name="Pajuelo D."/>
            <person name="Ebbesson L."/>
            <person name="Teles M."/>
            <person name="MacKenzie S."/>
            <person name="Amaro C."/>
        </authorList>
    </citation>
    <scope>NUCLEOTIDE SEQUENCE</scope>
</reference>
<protein>
    <submittedName>
        <fullName evidence="1">Uncharacterized protein</fullName>
    </submittedName>
</protein>
<name>A0A0E9TCR6_ANGAN</name>
<evidence type="ECO:0000313" key="1">
    <source>
        <dbReference type="EMBL" id="JAH50518.1"/>
    </source>
</evidence>
<organism evidence="1">
    <name type="scientific">Anguilla anguilla</name>
    <name type="common">European freshwater eel</name>
    <name type="synonym">Muraena anguilla</name>
    <dbReference type="NCBI Taxonomy" id="7936"/>
    <lineage>
        <taxon>Eukaryota</taxon>
        <taxon>Metazoa</taxon>
        <taxon>Chordata</taxon>
        <taxon>Craniata</taxon>
        <taxon>Vertebrata</taxon>
        <taxon>Euteleostomi</taxon>
        <taxon>Actinopterygii</taxon>
        <taxon>Neopterygii</taxon>
        <taxon>Teleostei</taxon>
        <taxon>Anguilliformes</taxon>
        <taxon>Anguillidae</taxon>
        <taxon>Anguilla</taxon>
    </lineage>
</organism>
<dbReference type="AlphaFoldDB" id="A0A0E9TCR6"/>
<dbReference type="EMBL" id="GBXM01058059">
    <property type="protein sequence ID" value="JAH50518.1"/>
    <property type="molecule type" value="Transcribed_RNA"/>
</dbReference>